<evidence type="ECO:0000313" key="3">
    <source>
        <dbReference type="EnsemblMetazoa" id="SCAU005627-PA"/>
    </source>
</evidence>
<dbReference type="OrthoDB" id="366284at2759"/>
<feature type="domain" description="Programmed cell death protein 2 C-terminal" evidence="2">
    <location>
        <begin position="409"/>
        <end position="509"/>
    </location>
</feature>
<dbReference type="GO" id="GO:0006915">
    <property type="term" value="P:apoptotic process"/>
    <property type="evidence" value="ECO:0007669"/>
    <property type="project" value="TreeGrafter"/>
</dbReference>
<dbReference type="STRING" id="35570.A0A1I8P7Y4"/>
<evidence type="ECO:0000256" key="1">
    <source>
        <dbReference type="SAM" id="MobiDB-lite"/>
    </source>
</evidence>
<keyword evidence="4" id="KW-1185">Reference proteome</keyword>
<feature type="compositionally biased region" description="Polar residues" evidence="1">
    <location>
        <begin position="171"/>
        <end position="185"/>
    </location>
</feature>
<organism evidence="3 4">
    <name type="scientific">Stomoxys calcitrans</name>
    <name type="common">Stable fly</name>
    <name type="synonym">Conops calcitrans</name>
    <dbReference type="NCBI Taxonomy" id="35570"/>
    <lineage>
        <taxon>Eukaryota</taxon>
        <taxon>Metazoa</taxon>
        <taxon>Ecdysozoa</taxon>
        <taxon>Arthropoda</taxon>
        <taxon>Hexapoda</taxon>
        <taxon>Insecta</taxon>
        <taxon>Pterygota</taxon>
        <taxon>Neoptera</taxon>
        <taxon>Endopterygota</taxon>
        <taxon>Diptera</taxon>
        <taxon>Brachycera</taxon>
        <taxon>Muscomorpha</taxon>
        <taxon>Muscoidea</taxon>
        <taxon>Muscidae</taxon>
        <taxon>Stomoxys</taxon>
    </lineage>
</organism>
<dbReference type="Proteomes" id="UP000095300">
    <property type="component" value="Unassembled WGS sequence"/>
</dbReference>
<proteinExistence type="predicted"/>
<dbReference type="KEGG" id="scac:106082789"/>
<protein>
    <recommendedName>
        <fullName evidence="2">Programmed cell death protein 2 C-terminal domain-containing protein</fullName>
    </recommendedName>
</protein>
<dbReference type="AlphaFoldDB" id="A0A1I8P7Y4"/>
<dbReference type="PANTHER" id="PTHR46421">
    <property type="entry name" value="PROGRAMMED CELL DEATH PROTEIN 2-LIKE"/>
    <property type="match status" value="1"/>
</dbReference>
<dbReference type="InterPro" id="IPR007320">
    <property type="entry name" value="PDCD2_C"/>
</dbReference>
<reference evidence="3" key="1">
    <citation type="submission" date="2020-05" db="UniProtKB">
        <authorList>
            <consortium name="EnsemblMetazoa"/>
        </authorList>
    </citation>
    <scope>IDENTIFICATION</scope>
    <source>
        <strain evidence="3">USDA</strain>
    </source>
</reference>
<dbReference type="VEuPathDB" id="VectorBase:SCAU005627"/>
<sequence>MAKNKSTVYLGYEDEEINDKHASLLNSTVNKVGGTPDWPNGEIKIPSCPLCGTARPLVVQLYAPLDMSQFHRSLFIFACLNPICSQNSKSWLCVRTQHLETPDHSEIIKVVASPKNGKQKKKKDPKQATSAKLSWCSGADDWGIVVDEVAVKEAIEQMDTGADECNEPNEENGNVINPKNVNLPVSGNHLETNDEDEDDDRPLSNEDDEEDESNSMDNDLILSFNQMDVRAPQNIAEDPNANCAGAAAGGGVGGIAAACAENEGNYACSGASAVICAEIEGPETDVVLVESPQKPERDLIALMKHTPTPAALGPLAKLSDLSIKSFFIGVDLECKDSNKEYDSYSGSLSSEHIRDLYQEYKKQDETALSPGSAAVSGNSASGSGGSAVAGAGTPEDQEGYEKAIPAHGDLMFHYFLSTIQQNPGQILRYSRDTLPLLIAPLQEPTPKCPNCNGDTICEVQILSTLIPKLKMQQSNESAPLEFGNVLIFTCLKSCWDTPDKMRYEKVIVQAEK</sequence>
<feature type="compositionally biased region" description="Acidic residues" evidence="1">
    <location>
        <begin position="193"/>
        <end position="214"/>
    </location>
</feature>
<feature type="region of interest" description="Disordered" evidence="1">
    <location>
        <begin position="367"/>
        <end position="398"/>
    </location>
</feature>
<feature type="region of interest" description="Disordered" evidence="1">
    <location>
        <begin position="162"/>
        <end position="215"/>
    </location>
</feature>
<evidence type="ECO:0000313" key="4">
    <source>
        <dbReference type="Proteomes" id="UP000095300"/>
    </source>
</evidence>
<dbReference type="InterPro" id="IPR052815">
    <property type="entry name" value="PDCD2-like_regulator"/>
</dbReference>
<name>A0A1I8P7Y4_STOCA</name>
<evidence type="ECO:0000259" key="2">
    <source>
        <dbReference type="Pfam" id="PF04194"/>
    </source>
</evidence>
<dbReference type="PANTHER" id="PTHR46421:SF1">
    <property type="entry name" value="PROGRAMMED CELL DEATH PROTEIN 2-LIKE"/>
    <property type="match status" value="1"/>
</dbReference>
<dbReference type="EnsemblMetazoa" id="SCAU005627-RA">
    <property type="protein sequence ID" value="SCAU005627-PA"/>
    <property type="gene ID" value="SCAU005627"/>
</dbReference>
<gene>
    <name evidence="3" type="primary">106082789</name>
</gene>
<dbReference type="Pfam" id="PF04194">
    <property type="entry name" value="PDCD2_C"/>
    <property type="match status" value="1"/>
</dbReference>
<feature type="compositionally biased region" description="Low complexity" evidence="1">
    <location>
        <begin position="371"/>
        <end position="381"/>
    </location>
</feature>
<accession>A0A1I8P7Y4</accession>
<dbReference type="GO" id="GO:0005737">
    <property type="term" value="C:cytoplasm"/>
    <property type="evidence" value="ECO:0007669"/>
    <property type="project" value="InterPro"/>
</dbReference>